<dbReference type="CDD" id="cd01392">
    <property type="entry name" value="HTH_LacI"/>
    <property type="match status" value="1"/>
</dbReference>
<dbReference type="InterPro" id="IPR001761">
    <property type="entry name" value="Peripla_BP/Lac1_sug-bd_dom"/>
</dbReference>
<evidence type="ECO:0000313" key="6">
    <source>
        <dbReference type="Proteomes" id="UP000239430"/>
    </source>
</evidence>
<dbReference type="PROSITE" id="PS00356">
    <property type="entry name" value="HTH_LACI_1"/>
    <property type="match status" value="1"/>
</dbReference>
<evidence type="ECO:0000256" key="1">
    <source>
        <dbReference type="ARBA" id="ARBA00023015"/>
    </source>
</evidence>
<dbReference type="Pfam" id="PF00532">
    <property type="entry name" value="Peripla_BP_1"/>
    <property type="match status" value="1"/>
</dbReference>
<dbReference type="Gene3D" id="1.10.260.40">
    <property type="entry name" value="lambda repressor-like DNA-binding domains"/>
    <property type="match status" value="1"/>
</dbReference>
<dbReference type="InterPro" id="IPR028082">
    <property type="entry name" value="Peripla_BP_I"/>
</dbReference>
<dbReference type="EMBL" id="PVXL01000023">
    <property type="protein sequence ID" value="PRR76094.1"/>
    <property type="molecule type" value="Genomic_DNA"/>
</dbReference>
<evidence type="ECO:0000256" key="2">
    <source>
        <dbReference type="ARBA" id="ARBA00023125"/>
    </source>
</evidence>
<feature type="domain" description="HTH lacI-type" evidence="4">
    <location>
        <begin position="3"/>
        <end position="57"/>
    </location>
</feature>
<keyword evidence="2" id="KW-0238">DNA-binding</keyword>
<dbReference type="CDD" id="cd06267">
    <property type="entry name" value="PBP1_LacI_sugar_binding-like"/>
    <property type="match status" value="1"/>
</dbReference>
<keyword evidence="3" id="KW-0804">Transcription</keyword>
<evidence type="ECO:0000313" key="5">
    <source>
        <dbReference type="EMBL" id="PRR76094.1"/>
    </source>
</evidence>
<dbReference type="GO" id="GO:0003700">
    <property type="term" value="F:DNA-binding transcription factor activity"/>
    <property type="evidence" value="ECO:0007669"/>
    <property type="project" value="TreeGrafter"/>
</dbReference>
<dbReference type="PANTHER" id="PTHR30146">
    <property type="entry name" value="LACI-RELATED TRANSCRIPTIONAL REPRESSOR"/>
    <property type="match status" value="1"/>
</dbReference>
<evidence type="ECO:0000256" key="3">
    <source>
        <dbReference type="ARBA" id="ARBA00023163"/>
    </source>
</evidence>
<evidence type="ECO:0000259" key="4">
    <source>
        <dbReference type="PROSITE" id="PS50932"/>
    </source>
</evidence>
<reference evidence="5 6" key="1">
    <citation type="submission" date="2018-03" db="EMBL/GenBank/DDBJ databases">
        <title>Genome sequence of Moorella stamsii DSM 26217.</title>
        <authorList>
            <person name="Poehlein A."/>
            <person name="Daniel R."/>
        </authorList>
    </citation>
    <scope>NUCLEOTIDE SEQUENCE [LARGE SCALE GENOMIC DNA]</scope>
    <source>
        <strain evidence="6">DSM 26217</strain>
    </source>
</reference>
<dbReference type="Gene3D" id="3.40.50.2300">
    <property type="match status" value="2"/>
</dbReference>
<dbReference type="InterPro" id="IPR010982">
    <property type="entry name" value="Lambda_DNA-bd_dom_sf"/>
</dbReference>
<dbReference type="Proteomes" id="UP000239430">
    <property type="component" value="Unassembled WGS sequence"/>
</dbReference>
<dbReference type="InterPro" id="IPR000843">
    <property type="entry name" value="HTH_LacI"/>
</dbReference>
<organism evidence="5 6">
    <name type="scientific">Neomoorella stamsii</name>
    <dbReference type="NCBI Taxonomy" id="1266720"/>
    <lineage>
        <taxon>Bacteria</taxon>
        <taxon>Bacillati</taxon>
        <taxon>Bacillota</taxon>
        <taxon>Clostridia</taxon>
        <taxon>Neomoorellales</taxon>
        <taxon>Neomoorellaceae</taxon>
        <taxon>Neomoorella</taxon>
    </lineage>
</organism>
<name>A0A9X7P743_9FIRM</name>
<protein>
    <submittedName>
        <fullName evidence="5">HTH-type transcriptional regulator DegA</fullName>
    </submittedName>
</protein>
<dbReference type="SUPFAM" id="SSF53822">
    <property type="entry name" value="Periplasmic binding protein-like I"/>
    <property type="match status" value="1"/>
</dbReference>
<dbReference type="Pfam" id="PF00356">
    <property type="entry name" value="LacI"/>
    <property type="match status" value="1"/>
</dbReference>
<dbReference type="PROSITE" id="PS50932">
    <property type="entry name" value="HTH_LACI_2"/>
    <property type="match status" value="1"/>
</dbReference>
<dbReference type="SUPFAM" id="SSF47413">
    <property type="entry name" value="lambda repressor-like DNA-binding domains"/>
    <property type="match status" value="1"/>
</dbReference>
<dbReference type="GO" id="GO:0000976">
    <property type="term" value="F:transcription cis-regulatory region binding"/>
    <property type="evidence" value="ECO:0007669"/>
    <property type="project" value="TreeGrafter"/>
</dbReference>
<dbReference type="RefSeq" id="WP_083476711.1">
    <property type="nucleotide sequence ID" value="NZ_PVXL01000023.1"/>
</dbReference>
<proteinExistence type="predicted"/>
<keyword evidence="1" id="KW-0805">Transcription regulation</keyword>
<sequence>MEPTIKDVAKRARVSISTVSRVLSGNGRVTEETRQRVLRAVESLNYQPNLLAQSLKKRRSHTLGLVVQNIANPFFPDIVRGVEEKAQEYGYDVFLCDNRKDFQRGLAHLDVLQKRGVDGIIYSSMGRLIEPILAFKIMQLSEAGIPVVLLWRQPPGINIPMVYNDEKGGAYKATTHLISLGHRRIAFIGGFQDSLVTKERFEGYCLALEKNGLSFDQSLVTYSDFEVNGGREAARHLLTRDLPPTAIFTANDLMAIGVLMAAKQLNKKVPEDLAVVGFDGIPFTEYTDPPLTTVCVPRYEMGLIAVEKLLEQMGEKEDSSSDSIMLESHLVIRGSCGAVEGKVISGALS</sequence>
<accession>A0A9X7P743</accession>
<dbReference type="PANTHER" id="PTHR30146:SF109">
    <property type="entry name" value="HTH-TYPE TRANSCRIPTIONAL REGULATOR GALS"/>
    <property type="match status" value="1"/>
</dbReference>
<gene>
    <name evidence="5" type="primary">degA_2</name>
    <name evidence="5" type="ORF">MOST_07150</name>
</gene>
<dbReference type="AlphaFoldDB" id="A0A9X7P743"/>
<comment type="caution">
    <text evidence="5">The sequence shown here is derived from an EMBL/GenBank/DDBJ whole genome shotgun (WGS) entry which is preliminary data.</text>
</comment>
<dbReference type="SMART" id="SM00354">
    <property type="entry name" value="HTH_LACI"/>
    <property type="match status" value="1"/>
</dbReference>
<keyword evidence="6" id="KW-1185">Reference proteome</keyword>